<accession>A0AB33JUN1</accession>
<dbReference type="EMBL" id="AP035881">
    <property type="protein sequence ID" value="BFP46528.1"/>
    <property type="molecule type" value="Genomic_DNA"/>
</dbReference>
<evidence type="ECO:0008006" key="2">
    <source>
        <dbReference type="Google" id="ProtNLM"/>
    </source>
</evidence>
<sequence length="192" mass="20810">MPLRAAACRVATWTSDPPEDQSVPNVRQGGLPFTGEAALRRFTLVDDDAAQRPRTWPAFRGPSPALEQLRDNGGMSATDIEAALHAARALILADLTARDVADPQVVSLVEDAVTHRRWWLEQWPDGTDYVLGLVAQDVQDKLLEAYGRWPLCEACAAEGDPHALSVEPELGPEPHWMCGKEATVVAPVGALS</sequence>
<organism evidence="1">
    <name type="scientific">Kitasatospora sp. CMC57</name>
    <dbReference type="NCBI Taxonomy" id="3231513"/>
    <lineage>
        <taxon>Bacteria</taxon>
        <taxon>Bacillati</taxon>
        <taxon>Actinomycetota</taxon>
        <taxon>Actinomycetes</taxon>
        <taxon>Kitasatosporales</taxon>
        <taxon>Streptomycetaceae</taxon>
        <taxon>Kitasatospora</taxon>
    </lineage>
</organism>
<proteinExistence type="predicted"/>
<name>A0AB33JUN1_9ACTN</name>
<protein>
    <recommendedName>
        <fullName evidence="2">DksA C4-type domain-containing protein</fullName>
    </recommendedName>
</protein>
<reference evidence="1" key="1">
    <citation type="submission" date="2024-07" db="EMBL/GenBank/DDBJ databases">
        <title>Complete genome sequences of cellulolytic bacteria, Kitasatospora sp. CMC57 and Streptomyces sp. CMC78, isolated from Japanese agricultural soil.</title>
        <authorList>
            <person name="Hashimoto T."/>
            <person name="Ito M."/>
            <person name="Iwamoto M."/>
            <person name="Fukahori D."/>
            <person name="Shoda T."/>
            <person name="Sakoda M."/>
            <person name="Morohoshi T."/>
            <person name="Mitsuboshi M."/>
            <person name="Nishizawa T."/>
        </authorList>
    </citation>
    <scope>NUCLEOTIDE SEQUENCE</scope>
    <source>
        <strain evidence="1">CMC57</strain>
    </source>
</reference>
<dbReference type="AlphaFoldDB" id="A0AB33JUN1"/>
<gene>
    <name evidence="1" type="ORF">KCMC57_28960</name>
</gene>
<evidence type="ECO:0000313" key="1">
    <source>
        <dbReference type="EMBL" id="BFP46528.1"/>
    </source>
</evidence>